<feature type="domain" description="Alpha-amylase C-terminal prokaryotic" evidence="1">
    <location>
        <begin position="356"/>
        <end position="399"/>
    </location>
</feature>
<evidence type="ECO:0000313" key="2">
    <source>
        <dbReference type="EMBL" id="UWZ82411.1"/>
    </source>
</evidence>
<proteinExistence type="predicted"/>
<evidence type="ECO:0000259" key="1">
    <source>
        <dbReference type="Pfam" id="PF09154"/>
    </source>
</evidence>
<dbReference type="Gene3D" id="3.20.20.80">
    <property type="entry name" value="Glycosidases"/>
    <property type="match status" value="1"/>
</dbReference>
<protein>
    <submittedName>
        <fullName evidence="2">Alpha-amylase</fullName>
    </submittedName>
</protein>
<accession>A0A9J7BIT1</accession>
<dbReference type="KEGG" id="orp:MOP44_17755"/>
<dbReference type="SUPFAM" id="SSF51445">
    <property type="entry name" value="(Trans)glycosidases"/>
    <property type="match status" value="1"/>
</dbReference>
<organism evidence="2 3">
    <name type="scientific">Occallatibacter riparius</name>
    <dbReference type="NCBI Taxonomy" id="1002689"/>
    <lineage>
        <taxon>Bacteria</taxon>
        <taxon>Pseudomonadati</taxon>
        <taxon>Acidobacteriota</taxon>
        <taxon>Terriglobia</taxon>
        <taxon>Terriglobales</taxon>
        <taxon>Acidobacteriaceae</taxon>
        <taxon>Occallatibacter</taxon>
    </lineage>
</organism>
<sequence>MIIYDTTYSTMKPGLSQRIKAMAPELAKFGCNAVKFPPFLNTKNPFSLGYDPRTDLDVGQWEPLHPTGTADDLKAAIDALHAHGILVVQDWVNRQYGGPAPLYERGADGKIDHSLFPKTTDCFSPPKPRDIPFAGNDGPDDGIIASYQHSNGYMLNGKIQAGHWQQQVLGIDGFRLDEAKGLAPSIISAWAAARPGLNYAEVYDGDPATLASFVGRTGMPVLDFTRHFAYRAVSQGAPLSSLVGNGFCFRDPDHAYIYVESNDTDGAFGVVNNKLWFYLDALTMPCKGALIFAKDYEVYGLAPEIRNMMWLATTFAIGRLAWEYVDDSLLCWSRDGNGGNTWSGGLFCGYSSDPINHRSEWVHTPFGARRHLHDYSGHGPDVWTNQDGWALFTFAPNAYNSAQNYVAYAPAGVEYQIPIRPRGRQGSGKFKNFSSITVQLKH</sequence>
<reference evidence="2" key="1">
    <citation type="submission" date="2021-04" db="EMBL/GenBank/DDBJ databases">
        <title>Phylogenetic analysis of Acidobacteriaceae.</title>
        <authorList>
            <person name="Qiu L."/>
            <person name="Zhang Q."/>
        </authorList>
    </citation>
    <scope>NUCLEOTIDE SEQUENCE</scope>
    <source>
        <strain evidence="2">DSM 25168</strain>
    </source>
</reference>
<dbReference type="AlphaFoldDB" id="A0A9J7BIT1"/>
<evidence type="ECO:0000313" key="3">
    <source>
        <dbReference type="Proteomes" id="UP001059380"/>
    </source>
</evidence>
<keyword evidence="3" id="KW-1185">Reference proteome</keyword>
<dbReference type="InterPro" id="IPR013780">
    <property type="entry name" value="Glyco_hydro_b"/>
</dbReference>
<dbReference type="Pfam" id="PF09154">
    <property type="entry name" value="Alpha-amy_C_pro"/>
    <property type="match status" value="1"/>
</dbReference>
<name>A0A9J7BIT1_9BACT</name>
<gene>
    <name evidence="2" type="ORF">MOP44_17755</name>
</gene>
<dbReference type="Gene3D" id="2.60.40.1180">
    <property type="entry name" value="Golgi alpha-mannosidase II"/>
    <property type="match status" value="1"/>
</dbReference>
<dbReference type="Proteomes" id="UP001059380">
    <property type="component" value="Chromosome"/>
</dbReference>
<dbReference type="InterPro" id="IPR015237">
    <property type="entry name" value="Alpha-amylase_C_pro"/>
</dbReference>
<dbReference type="RefSeq" id="WP_260791595.1">
    <property type="nucleotide sequence ID" value="NZ_CP093313.1"/>
</dbReference>
<dbReference type="InterPro" id="IPR017853">
    <property type="entry name" value="GH"/>
</dbReference>
<dbReference type="EMBL" id="CP093313">
    <property type="protein sequence ID" value="UWZ82411.1"/>
    <property type="molecule type" value="Genomic_DNA"/>
</dbReference>
<dbReference type="GO" id="GO:0004553">
    <property type="term" value="F:hydrolase activity, hydrolyzing O-glycosyl compounds"/>
    <property type="evidence" value="ECO:0007669"/>
    <property type="project" value="InterPro"/>
</dbReference>